<dbReference type="AlphaFoldDB" id="A0A0H4VSK6"/>
<gene>
    <name evidence="2" type="ORF">TH63_15740</name>
</gene>
<feature type="signal peptide" evidence="1">
    <location>
        <begin position="1"/>
        <end position="19"/>
    </location>
</feature>
<dbReference type="KEGG" id="ruf:TH63_15740"/>
<dbReference type="STRING" id="1379910.TH63_15740"/>
<protein>
    <submittedName>
        <fullName evidence="2">Uncharacterized protein</fullName>
    </submittedName>
</protein>
<reference evidence="2 3" key="1">
    <citation type="submission" date="2015-01" db="EMBL/GenBank/DDBJ databases">
        <title>Rufibacter sp./DG31D/ whole genome sequencing.</title>
        <authorList>
            <person name="Kim M.K."/>
            <person name="Srinivasan S."/>
            <person name="Lee J.-J."/>
        </authorList>
    </citation>
    <scope>NUCLEOTIDE SEQUENCE [LARGE SCALE GENOMIC DNA]</scope>
    <source>
        <strain evidence="2 3">DG31D</strain>
    </source>
</reference>
<dbReference type="EMBL" id="CP010777">
    <property type="protein sequence ID" value="AKQ46744.1"/>
    <property type="molecule type" value="Genomic_DNA"/>
</dbReference>
<dbReference type="PATRIC" id="fig|1379910.4.peg.3432"/>
<keyword evidence="3" id="KW-1185">Reference proteome</keyword>
<evidence type="ECO:0000313" key="2">
    <source>
        <dbReference type="EMBL" id="AKQ46744.1"/>
    </source>
</evidence>
<proteinExistence type="predicted"/>
<name>A0A0H4VSK6_9BACT</name>
<dbReference type="Proteomes" id="UP000036458">
    <property type="component" value="Chromosome"/>
</dbReference>
<accession>A0A0H4VSK6</accession>
<evidence type="ECO:0000313" key="3">
    <source>
        <dbReference type="Proteomes" id="UP000036458"/>
    </source>
</evidence>
<sequence length="147" mass="16749">MIKILQLYAVLLLAIPAPAMNSDSVIISGLKSSYAKGEPIKFSIKNDTNHDVYISYSLLALVEEGEWFDQIPDLKNYNCNSQVKVGIVYNLLKANETASVMWHPKKANKQYCFNWLKYIGTFRIEVRFAEHKDAMSKNFTSSSFSIK</sequence>
<organism evidence="2 3">
    <name type="scientific">Rufibacter radiotolerans</name>
    <dbReference type="NCBI Taxonomy" id="1379910"/>
    <lineage>
        <taxon>Bacteria</taxon>
        <taxon>Pseudomonadati</taxon>
        <taxon>Bacteroidota</taxon>
        <taxon>Cytophagia</taxon>
        <taxon>Cytophagales</taxon>
        <taxon>Hymenobacteraceae</taxon>
        <taxon>Rufibacter</taxon>
    </lineage>
</organism>
<evidence type="ECO:0000256" key="1">
    <source>
        <dbReference type="SAM" id="SignalP"/>
    </source>
</evidence>
<feature type="chain" id="PRO_5005211128" evidence="1">
    <location>
        <begin position="20"/>
        <end position="147"/>
    </location>
</feature>
<keyword evidence="1" id="KW-0732">Signal</keyword>